<dbReference type="RefSeq" id="WP_260249713.1">
    <property type="nucleotide sequence ID" value="NZ_JALMEJ010000009.1"/>
</dbReference>
<proteinExistence type="predicted"/>
<organism evidence="2 3">
    <name type="scientific">Morganella morganii</name>
    <name type="common">Proteus morganii</name>
    <dbReference type="NCBI Taxonomy" id="582"/>
    <lineage>
        <taxon>Bacteria</taxon>
        <taxon>Pseudomonadati</taxon>
        <taxon>Pseudomonadota</taxon>
        <taxon>Gammaproteobacteria</taxon>
        <taxon>Enterobacterales</taxon>
        <taxon>Morganellaceae</taxon>
        <taxon>Morganella</taxon>
    </lineage>
</organism>
<evidence type="ECO:0000256" key="1">
    <source>
        <dbReference type="SAM" id="MobiDB-lite"/>
    </source>
</evidence>
<dbReference type="AlphaFoldDB" id="A0A9Q4CNI8"/>
<comment type="caution">
    <text evidence="2">The sequence shown here is derived from an EMBL/GenBank/DDBJ whole genome shotgun (WGS) entry which is preliminary data.</text>
</comment>
<sequence>MSCRGYHCARARRSARRQQLQAEYQLNKELKAALNGEHNNGQHINGERIQEEPVLSLNRQPMNRVTKALSVRRTYTVDSAGSCSLTNTSLYSASRYPSKPKSGYGVTAKV</sequence>
<dbReference type="EMBL" id="JAPNMI010000006">
    <property type="protein sequence ID" value="MCY0790503.1"/>
    <property type="molecule type" value="Genomic_DNA"/>
</dbReference>
<protein>
    <submittedName>
        <fullName evidence="2">Uncharacterized protein</fullName>
    </submittedName>
</protein>
<feature type="region of interest" description="Disordered" evidence="1">
    <location>
        <begin position="33"/>
        <end position="58"/>
    </location>
</feature>
<name>A0A9Q4CNI8_MORMO</name>
<accession>A0A9Q4CNI8</accession>
<reference evidence="2" key="1">
    <citation type="submission" date="2022-08" db="EMBL/GenBank/DDBJ databases">
        <authorList>
            <person name="Dale J.L."/>
        </authorList>
    </citation>
    <scope>NUCLEOTIDE SEQUENCE</scope>
    <source>
        <strain evidence="2">2022EL-00758</strain>
    </source>
</reference>
<gene>
    <name evidence="2" type="ORF">N0392_12510</name>
</gene>
<evidence type="ECO:0000313" key="2">
    <source>
        <dbReference type="EMBL" id="MCY0790503.1"/>
    </source>
</evidence>
<evidence type="ECO:0000313" key="3">
    <source>
        <dbReference type="Proteomes" id="UP001076655"/>
    </source>
</evidence>
<dbReference type="Proteomes" id="UP001076655">
    <property type="component" value="Unassembled WGS sequence"/>
</dbReference>